<comment type="similarity">
    <text evidence="1">Belongs to the protein-tyrosine phosphatase family. Non-receptor class dual specificity subfamily.</text>
</comment>
<accession>A0AAD5Q6R3</accession>
<feature type="compositionally biased region" description="Polar residues" evidence="5">
    <location>
        <begin position="70"/>
        <end position="82"/>
    </location>
</feature>
<dbReference type="Proteomes" id="UP001209570">
    <property type="component" value="Unassembled WGS sequence"/>
</dbReference>
<evidence type="ECO:0000313" key="9">
    <source>
        <dbReference type="EMBL" id="KAJ0394185.1"/>
    </source>
</evidence>
<dbReference type="InterPro" id="IPR000340">
    <property type="entry name" value="Dual-sp_phosphatase_cat-dom"/>
</dbReference>
<keyword evidence="6" id="KW-0812">Transmembrane</keyword>
<evidence type="ECO:0000259" key="8">
    <source>
        <dbReference type="PROSITE" id="PS50056"/>
    </source>
</evidence>
<dbReference type="AlphaFoldDB" id="A0AAD5Q6R3"/>
<dbReference type="EC" id="3.1.3.48" evidence="2"/>
<dbReference type="InterPro" id="IPR003595">
    <property type="entry name" value="Tyr_Pase_cat"/>
</dbReference>
<name>A0AAD5Q6R3_PYTIN</name>
<dbReference type="PANTHER" id="PTHR10159:SF529">
    <property type="entry name" value="TYROSINE-PROTEIN PHOSPHATASE DOMAIN-CONTAINING PROTEIN"/>
    <property type="match status" value="1"/>
</dbReference>
<reference evidence="9" key="1">
    <citation type="submission" date="2021-12" db="EMBL/GenBank/DDBJ databases">
        <title>Prjna785345.</title>
        <authorList>
            <person name="Rujirawat T."/>
            <person name="Krajaejun T."/>
        </authorList>
    </citation>
    <scope>NUCLEOTIDE SEQUENCE</scope>
    <source>
        <strain evidence="9">Pi057C3</strain>
    </source>
</reference>
<organism evidence="9 10">
    <name type="scientific">Pythium insidiosum</name>
    <name type="common">Pythiosis disease agent</name>
    <dbReference type="NCBI Taxonomy" id="114742"/>
    <lineage>
        <taxon>Eukaryota</taxon>
        <taxon>Sar</taxon>
        <taxon>Stramenopiles</taxon>
        <taxon>Oomycota</taxon>
        <taxon>Peronosporomycetes</taxon>
        <taxon>Pythiales</taxon>
        <taxon>Pythiaceae</taxon>
        <taxon>Pythium</taxon>
    </lineage>
</organism>
<dbReference type="GO" id="GO:0004725">
    <property type="term" value="F:protein tyrosine phosphatase activity"/>
    <property type="evidence" value="ECO:0007669"/>
    <property type="project" value="UniProtKB-EC"/>
</dbReference>
<dbReference type="SUPFAM" id="SSF52799">
    <property type="entry name" value="(Phosphotyrosine protein) phosphatases II"/>
    <property type="match status" value="1"/>
</dbReference>
<dbReference type="Gene3D" id="3.90.190.10">
    <property type="entry name" value="Protein tyrosine phosphatase superfamily"/>
    <property type="match status" value="1"/>
</dbReference>
<dbReference type="GO" id="GO:0043409">
    <property type="term" value="P:negative regulation of MAPK cascade"/>
    <property type="evidence" value="ECO:0007669"/>
    <property type="project" value="TreeGrafter"/>
</dbReference>
<dbReference type="InterPro" id="IPR020422">
    <property type="entry name" value="TYR_PHOSPHATASE_DUAL_dom"/>
</dbReference>
<evidence type="ECO:0000256" key="6">
    <source>
        <dbReference type="SAM" id="Phobius"/>
    </source>
</evidence>
<dbReference type="InterPro" id="IPR016130">
    <property type="entry name" value="Tyr_Pase_AS"/>
</dbReference>
<feature type="compositionally biased region" description="Basic and acidic residues" evidence="5">
    <location>
        <begin position="106"/>
        <end position="116"/>
    </location>
</feature>
<feature type="domain" description="Tyrosine-protein phosphatase" evidence="7">
    <location>
        <begin position="371"/>
        <end position="512"/>
    </location>
</feature>
<feature type="domain" description="Tyrosine specific protein phosphatases" evidence="8">
    <location>
        <begin position="439"/>
        <end position="490"/>
    </location>
</feature>
<dbReference type="SMART" id="SM00195">
    <property type="entry name" value="DSPc"/>
    <property type="match status" value="1"/>
</dbReference>
<feature type="compositionally biased region" description="Low complexity" evidence="5">
    <location>
        <begin position="155"/>
        <end position="184"/>
    </location>
</feature>
<keyword evidence="10" id="KW-1185">Reference proteome</keyword>
<feature type="region of interest" description="Disordered" evidence="5">
    <location>
        <begin position="1"/>
        <end position="26"/>
    </location>
</feature>
<dbReference type="GO" id="GO:0005737">
    <property type="term" value="C:cytoplasm"/>
    <property type="evidence" value="ECO:0007669"/>
    <property type="project" value="TreeGrafter"/>
</dbReference>
<comment type="caution">
    <text evidence="9">The sequence shown here is derived from an EMBL/GenBank/DDBJ whole genome shotgun (WGS) entry which is preliminary data.</text>
</comment>
<dbReference type="PANTHER" id="PTHR10159">
    <property type="entry name" value="DUAL SPECIFICITY PROTEIN PHOSPHATASE"/>
    <property type="match status" value="1"/>
</dbReference>
<evidence type="ECO:0000256" key="4">
    <source>
        <dbReference type="ARBA" id="ARBA00022912"/>
    </source>
</evidence>
<evidence type="ECO:0000313" key="10">
    <source>
        <dbReference type="Proteomes" id="UP001209570"/>
    </source>
</evidence>
<dbReference type="PROSITE" id="PS50056">
    <property type="entry name" value="TYR_PHOSPHATASE_2"/>
    <property type="match status" value="1"/>
</dbReference>
<evidence type="ECO:0000256" key="3">
    <source>
        <dbReference type="ARBA" id="ARBA00022801"/>
    </source>
</evidence>
<dbReference type="PROSITE" id="PS50054">
    <property type="entry name" value="TYR_PHOSPHATASE_DUAL"/>
    <property type="match status" value="1"/>
</dbReference>
<sequence length="543" mass="59677">MFAASTANAKANTSKTSEVSASTQRTNKSDESGYWLFFFFFVLLPVLLVLSTSLRAIGFTTVDSKRGNQVAQLPVSTRASLATQKQKQQQKHQQEQHQQQQQEQTQTHEEKHREQEAQENATSTPEPQPQPPTTTATSTDTSMTIAEQCLIVEQSGASTSSSTSASAIRRQSNSDNDNTSETSDPISSVAAVANHIKTEPEPSVDNTVDALVVLVSAPMLSMLLEDPFEAAASAPVALAAVVGVASAMASKNRVAVTTAGSGSFRGSSAPARPAIKPGKPSKQAMQRYVVAKRYRRSDDLVEDERYHRRGSTNTSSAGTVVFSRQNPDEQHVVVTAQWRLAEARARERSVVRRLVLWWQSLLGAGPALCRDATVILDHVLLGSDANAADRQQLLLTGVTHVCNCAVQAENHFEGEFVYMHLFLRDAVDESLGPFVQPVTKFLQRVERLRGRVLVHCISGVSRSAALVVAYLMLDKRMRLLDAYQLVRSRRSLVQPNEGFRLQLARLEMALFGSSSVATTQDKDWNFFEWNEMKSSRSVSRARA</sequence>
<evidence type="ECO:0000259" key="7">
    <source>
        <dbReference type="PROSITE" id="PS50054"/>
    </source>
</evidence>
<keyword evidence="6" id="KW-1133">Transmembrane helix</keyword>
<gene>
    <name evidence="9" type="ORF">P43SY_003814</name>
</gene>
<keyword evidence="3" id="KW-0378">Hydrolase</keyword>
<dbReference type="SMART" id="SM00404">
    <property type="entry name" value="PTPc_motif"/>
    <property type="match status" value="1"/>
</dbReference>
<feature type="region of interest" description="Disordered" evidence="5">
    <location>
        <begin position="70"/>
        <end position="141"/>
    </location>
</feature>
<feature type="transmembrane region" description="Helical" evidence="6">
    <location>
        <begin position="34"/>
        <end position="57"/>
    </location>
</feature>
<feature type="region of interest" description="Disordered" evidence="5">
    <location>
        <begin position="154"/>
        <end position="185"/>
    </location>
</feature>
<evidence type="ECO:0000256" key="2">
    <source>
        <dbReference type="ARBA" id="ARBA00013064"/>
    </source>
</evidence>
<proteinExistence type="inferred from homology"/>
<feature type="region of interest" description="Disordered" evidence="5">
    <location>
        <begin position="259"/>
        <end position="282"/>
    </location>
</feature>
<keyword evidence="4" id="KW-0904">Protein phosphatase</keyword>
<dbReference type="PROSITE" id="PS00383">
    <property type="entry name" value="TYR_PHOSPHATASE_1"/>
    <property type="match status" value="1"/>
</dbReference>
<dbReference type="Pfam" id="PF00782">
    <property type="entry name" value="DSPc"/>
    <property type="match status" value="1"/>
</dbReference>
<feature type="compositionally biased region" description="Low complexity" evidence="5">
    <location>
        <begin position="96"/>
        <end position="105"/>
    </location>
</feature>
<dbReference type="EMBL" id="JAKCXM010000428">
    <property type="protein sequence ID" value="KAJ0394185.1"/>
    <property type="molecule type" value="Genomic_DNA"/>
</dbReference>
<evidence type="ECO:0000256" key="5">
    <source>
        <dbReference type="SAM" id="MobiDB-lite"/>
    </source>
</evidence>
<dbReference type="InterPro" id="IPR029021">
    <property type="entry name" value="Prot-tyrosine_phosphatase-like"/>
</dbReference>
<keyword evidence="6" id="KW-0472">Membrane</keyword>
<feature type="compositionally biased region" description="Low complexity" evidence="5">
    <location>
        <begin position="1"/>
        <end position="17"/>
    </location>
</feature>
<protein>
    <recommendedName>
        <fullName evidence="2">protein-tyrosine-phosphatase</fullName>
        <ecNumber evidence="2">3.1.3.48</ecNumber>
    </recommendedName>
</protein>
<dbReference type="CDD" id="cd14498">
    <property type="entry name" value="DSP"/>
    <property type="match status" value="1"/>
</dbReference>
<dbReference type="InterPro" id="IPR000387">
    <property type="entry name" value="Tyr_Pase_dom"/>
</dbReference>
<evidence type="ECO:0000256" key="1">
    <source>
        <dbReference type="ARBA" id="ARBA00008601"/>
    </source>
</evidence>